<dbReference type="InterPro" id="IPR027805">
    <property type="entry name" value="Transposase_HTH_dom"/>
</dbReference>
<evidence type="ECO:0000313" key="2">
    <source>
        <dbReference type="EMBL" id="ESJ95151.1"/>
    </source>
</evidence>
<protein>
    <recommendedName>
        <fullName evidence="1">Transposase Helix-turn-helix domain-containing protein</fullName>
    </recommendedName>
</protein>
<sequence>MKYENLTRFNDGEFKRLVGVPRPLFLKMVSVLQHAELAKKKSGRPHSLCLEDQLLLTLNYLRCYRTQIELSADYNLAESNVNRTIHKVENALIQSRIFALPKRNQKFSEGDYVIVDVTESQIERPKKTKKIL</sequence>
<organism evidence="2 3">
    <name type="scientific">Acinetobacter lwoffii NCTC 5866 = CIP 64.10 = NIPH 512</name>
    <dbReference type="NCBI Taxonomy" id="981327"/>
    <lineage>
        <taxon>Bacteria</taxon>
        <taxon>Pseudomonadati</taxon>
        <taxon>Pseudomonadota</taxon>
        <taxon>Gammaproteobacteria</taxon>
        <taxon>Moraxellales</taxon>
        <taxon>Moraxellaceae</taxon>
        <taxon>Acinetobacter</taxon>
    </lineage>
</organism>
<proteinExistence type="predicted"/>
<gene>
    <name evidence="2" type="ORF">P800_01880</name>
</gene>
<dbReference type="Pfam" id="PF13613">
    <property type="entry name" value="HTH_Tnp_4"/>
    <property type="match status" value="1"/>
</dbReference>
<dbReference type="Proteomes" id="UP000018465">
    <property type="component" value="Unassembled WGS sequence"/>
</dbReference>
<keyword evidence="3" id="KW-1185">Reference proteome</keyword>
<dbReference type="EMBL" id="AYHO01000003">
    <property type="protein sequence ID" value="ESJ95151.1"/>
    <property type="molecule type" value="Genomic_DNA"/>
</dbReference>
<accession>A0ABP2ZCI5</accession>
<reference evidence="2 3" key="1">
    <citation type="submission" date="2013-10" db="EMBL/GenBank/DDBJ databases">
        <title>The Genome Sequence of Acinetobacter lwoffii NIPH 512.</title>
        <authorList>
            <consortium name="The Broad Institute Genomics Platform"/>
            <consortium name="The Broad Institute Genome Sequencing Center for Infectious Disease"/>
            <person name="Cerqueira G."/>
            <person name="Feldgarden M."/>
            <person name="Courvalin P."/>
            <person name="Grillot-Courvalin C."/>
            <person name="Clermont D."/>
            <person name="Rocha E."/>
            <person name="Yoon E.-J."/>
            <person name="Nemec A."/>
            <person name="Young S.K."/>
            <person name="Zeng Q."/>
            <person name="Gargeya S."/>
            <person name="Fitzgerald M."/>
            <person name="Abouelleil A."/>
            <person name="Alvarado L."/>
            <person name="Berlin A.M."/>
            <person name="Chapman S.B."/>
            <person name="Gainer-Dewar J."/>
            <person name="Goldberg J."/>
            <person name="Gnerre S."/>
            <person name="Griggs A."/>
            <person name="Gujja S."/>
            <person name="Hansen M."/>
            <person name="Howarth C."/>
            <person name="Imamovic A."/>
            <person name="Ireland A."/>
            <person name="Larimer J."/>
            <person name="McCowan C."/>
            <person name="Murphy C."/>
            <person name="Pearson M."/>
            <person name="Poon T.W."/>
            <person name="Priest M."/>
            <person name="Roberts A."/>
            <person name="Saif S."/>
            <person name="Shea T."/>
            <person name="Sykes S."/>
            <person name="Wortman J."/>
            <person name="Nusbaum C."/>
            <person name="Birren B."/>
        </authorList>
    </citation>
    <scope>NUCLEOTIDE SEQUENCE [LARGE SCALE GENOMIC DNA]</scope>
    <source>
        <strain evidence="2 3">NIPH 512</strain>
    </source>
</reference>
<name>A0ABP2ZCI5_ACILW</name>
<evidence type="ECO:0000259" key="1">
    <source>
        <dbReference type="Pfam" id="PF13613"/>
    </source>
</evidence>
<comment type="caution">
    <text evidence="2">The sequence shown here is derived from an EMBL/GenBank/DDBJ whole genome shotgun (WGS) entry which is preliminary data.</text>
</comment>
<evidence type="ECO:0000313" key="3">
    <source>
        <dbReference type="Proteomes" id="UP000018465"/>
    </source>
</evidence>
<feature type="domain" description="Transposase Helix-turn-helix" evidence="1">
    <location>
        <begin position="46"/>
        <end position="95"/>
    </location>
</feature>